<evidence type="ECO:0000313" key="2">
    <source>
        <dbReference type="Proteomes" id="UP001138661"/>
    </source>
</evidence>
<gene>
    <name evidence="1" type="ORF">KX928_12720</name>
</gene>
<dbReference type="InterPro" id="IPR009363">
    <property type="entry name" value="Phage_Mu_Gp16"/>
</dbReference>
<evidence type="ECO:0000313" key="1">
    <source>
        <dbReference type="EMBL" id="MBW4708648.1"/>
    </source>
</evidence>
<keyword evidence="2" id="KW-1185">Reference proteome</keyword>
<sequence>MKLIHVACRELALDQDDRRALQLEVCGKASMSEMTEQDMDAVLDRLKKDGFNPNSKPGKTHRAAPRSDLRLIHVLWRKLGDAGVLDRPDRAGLNAFVRSRFGDHWQSVPADIDMLREKDQIDAVIRALKAWGKRAGIDFDFGRTGR</sequence>
<comment type="caution">
    <text evidence="1">The sequence shown here is derived from an EMBL/GenBank/DDBJ whole genome shotgun (WGS) entry which is preliminary data.</text>
</comment>
<accession>A0A9X1FVY3</accession>
<reference evidence="1" key="1">
    <citation type="submission" date="2021-07" db="EMBL/GenBank/DDBJ databases">
        <title>Roseobacter insulae sp. nov., isolated from a tidal flat.</title>
        <authorList>
            <person name="Park S."/>
            <person name="Yoon J.-H."/>
        </authorList>
    </citation>
    <scope>NUCLEOTIDE SEQUENCE</scope>
    <source>
        <strain evidence="1">YSTF-M11</strain>
    </source>
</reference>
<dbReference type="AlphaFoldDB" id="A0A9X1FVY3"/>
<protein>
    <submittedName>
        <fullName evidence="1">Regulatory protein GemA</fullName>
    </submittedName>
</protein>
<proteinExistence type="predicted"/>
<dbReference type="Pfam" id="PF06252">
    <property type="entry name" value="GemA"/>
    <property type="match status" value="1"/>
</dbReference>
<organism evidence="1 2">
    <name type="scientific">Roseobacter insulae</name>
    <dbReference type="NCBI Taxonomy" id="2859783"/>
    <lineage>
        <taxon>Bacteria</taxon>
        <taxon>Pseudomonadati</taxon>
        <taxon>Pseudomonadota</taxon>
        <taxon>Alphaproteobacteria</taxon>
        <taxon>Rhodobacterales</taxon>
        <taxon>Roseobacteraceae</taxon>
        <taxon>Roseobacter</taxon>
    </lineage>
</organism>
<dbReference type="EMBL" id="JAHXDN010000003">
    <property type="protein sequence ID" value="MBW4708648.1"/>
    <property type="molecule type" value="Genomic_DNA"/>
</dbReference>
<name>A0A9X1FVY3_9RHOB</name>
<dbReference type="Proteomes" id="UP001138661">
    <property type="component" value="Unassembled WGS sequence"/>
</dbReference>